<gene>
    <name evidence="7" type="ORF">D7B24_002329</name>
</gene>
<feature type="compositionally biased region" description="Low complexity" evidence="5">
    <location>
        <begin position="1529"/>
        <end position="1541"/>
    </location>
</feature>
<keyword evidence="3" id="KW-0408">Iron</keyword>
<evidence type="ECO:0000313" key="7">
    <source>
        <dbReference type="EMBL" id="RNJ53137.1"/>
    </source>
</evidence>
<dbReference type="Pfam" id="PF00173">
    <property type="entry name" value="Cyt-b5"/>
    <property type="match status" value="1"/>
</dbReference>
<protein>
    <recommendedName>
        <fullName evidence="6">Cytochrome b5 heme-binding domain-containing protein</fullName>
    </recommendedName>
</protein>
<feature type="compositionally biased region" description="Basic and acidic residues" evidence="5">
    <location>
        <begin position="1824"/>
        <end position="1833"/>
    </location>
</feature>
<dbReference type="SMART" id="SM01117">
    <property type="entry name" value="Cyt-b5"/>
    <property type="match status" value="2"/>
</dbReference>
<evidence type="ECO:0000256" key="3">
    <source>
        <dbReference type="ARBA" id="ARBA00023004"/>
    </source>
</evidence>
<dbReference type="EMBL" id="RBVV01000155">
    <property type="protein sequence ID" value="RNJ53137.1"/>
    <property type="molecule type" value="Genomic_DNA"/>
</dbReference>
<feature type="region of interest" description="Disordered" evidence="5">
    <location>
        <begin position="1340"/>
        <end position="1603"/>
    </location>
</feature>
<feature type="region of interest" description="Disordered" evidence="5">
    <location>
        <begin position="1705"/>
        <end position="1724"/>
    </location>
</feature>
<organism evidence="7 8">
    <name type="scientific">Verticillium nonalfalfae</name>
    <dbReference type="NCBI Taxonomy" id="1051616"/>
    <lineage>
        <taxon>Eukaryota</taxon>
        <taxon>Fungi</taxon>
        <taxon>Dikarya</taxon>
        <taxon>Ascomycota</taxon>
        <taxon>Pezizomycotina</taxon>
        <taxon>Sordariomycetes</taxon>
        <taxon>Hypocreomycetidae</taxon>
        <taxon>Glomerellales</taxon>
        <taxon>Plectosphaerellaceae</taxon>
        <taxon>Verticillium</taxon>
    </lineage>
</organism>
<feature type="compositionally biased region" description="Low complexity" evidence="5">
    <location>
        <begin position="1441"/>
        <end position="1457"/>
    </location>
</feature>
<dbReference type="SUPFAM" id="SSF55856">
    <property type="entry name" value="Cytochrome b5-like heme/steroid binding domain"/>
    <property type="match status" value="1"/>
</dbReference>
<feature type="compositionally biased region" description="Basic and acidic residues" evidence="5">
    <location>
        <begin position="1798"/>
        <end position="1811"/>
    </location>
</feature>
<dbReference type="InterPro" id="IPR050668">
    <property type="entry name" value="Cytochrome_b5"/>
</dbReference>
<dbReference type="InterPro" id="IPR001199">
    <property type="entry name" value="Cyt_B5-like_heme/steroid-bd"/>
</dbReference>
<reference evidence="7 8" key="1">
    <citation type="submission" date="2018-10" db="EMBL/GenBank/DDBJ databases">
        <title>Genome sequence of Verticillium nonalfalfae VnAa140.</title>
        <authorList>
            <person name="Stajich J.E."/>
            <person name="Kasson M.T."/>
        </authorList>
    </citation>
    <scope>NUCLEOTIDE SEQUENCE [LARGE SCALE GENOMIC DNA]</scope>
    <source>
        <strain evidence="7 8">VnAa140</strain>
    </source>
</reference>
<dbReference type="InterPro" id="IPR036400">
    <property type="entry name" value="Cyt_B5-like_heme/steroid_sf"/>
</dbReference>
<evidence type="ECO:0000256" key="2">
    <source>
        <dbReference type="ARBA" id="ARBA00022723"/>
    </source>
</evidence>
<dbReference type="GO" id="GO:0016020">
    <property type="term" value="C:membrane"/>
    <property type="evidence" value="ECO:0007669"/>
    <property type="project" value="TreeGrafter"/>
</dbReference>
<feature type="compositionally biased region" description="Basic and acidic residues" evidence="5">
    <location>
        <begin position="1421"/>
        <end position="1438"/>
    </location>
</feature>
<dbReference type="PROSITE" id="PS50255">
    <property type="entry name" value="CYTOCHROME_B5_2"/>
    <property type="match status" value="1"/>
</dbReference>
<keyword evidence="8" id="KW-1185">Reference proteome</keyword>
<comment type="caution">
    <text evidence="7">The sequence shown here is derived from an EMBL/GenBank/DDBJ whole genome shotgun (WGS) entry which is preliminary data.</text>
</comment>
<dbReference type="Proteomes" id="UP000267145">
    <property type="component" value="Unassembled WGS sequence"/>
</dbReference>
<feature type="domain" description="Cytochrome b5 heme-binding" evidence="6">
    <location>
        <begin position="1051"/>
        <end position="1132"/>
    </location>
</feature>
<feature type="compositionally biased region" description="Basic and acidic residues" evidence="5">
    <location>
        <begin position="1547"/>
        <end position="1562"/>
    </location>
</feature>
<dbReference type="GO" id="GO:0046872">
    <property type="term" value="F:metal ion binding"/>
    <property type="evidence" value="ECO:0007669"/>
    <property type="project" value="UniProtKB-KW"/>
</dbReference>
<feature type="compositionally biased region" description="Low complexity" evidence="5">
    <location>
        <begin position="1467"/>
        <end position="1482"/>
    </location>
</feature>
<proteinExistence type="inferred from homology"/>
<evidence type="ECO:0000256" key="1">
    <source>
        <dbReference type="ARBA" id="ARBA00022617"/>
    </source>
</evidence>
<name>A0A3M9XXZ1_9PEZI</name>
<feature type="compositionally biased region" description="Low complexity" evidence="5">
    <location>
        <begin position="1563"/>
        <end position="1577"/>
    </location>
</feature>
<dbReference type="STRING" id="1051616.A0A3M9XXZ1"/>
<dbReference type="RefSeq" id="XP_028491295.1">
    <property type="nucleotide sequence ID" value="XM_028636539.1"/>
</dbReference>
<evidence type="ECO:0000256" key="5">
    <source>
        <dbReference type="SAM" id="MobiDB-lite"/>
    </source>
</evidence>
<keyword evidence="2" id="KW-0479">Metal-binding</keyword>
<dbReference type="PANTHER" id="PTHR19359">
    <property type="entry name" value="CYTOCHROME B5"/>
    <property type="match status" value="1"/>
</dbReference>
<evidence type="ECO:0000256" key="4">
    <source>
        <dbReference type="ARBA" id="ARBA00038168"/>
    </source>
</evidence>
<evidence type="ECO:0000313" key="8">
    <source>
        <dbReference type="Proteomes" id="UP000267145"/>
    </source>
</evidence>
<accession>A0A3M9XXZ1</accession>
<dbReference type="GO" id="GO:0020037">
    <property type="term" value="F:heme binding"/>
    <property type="evidence" value="ECO:0007669"/>
    <property type="project" value="TreeGrafter"/>
</dbReference>
<feature type="compositionally biased region" description="Pro residues" evidence="5">
    <location>
        <begin position="1711"/>
        <end position="1724"/>
    </location>
</feature>
<feature type="region of interest" description="Disordered" evidence="5">
    <location>
        <begin position="1798"/>
        <end position="1833"/>
    </location>
</feature>
<dbReference type="Gene3D" id="3.10.120.10">
    <property type="entry name" value="Cytochrome b5-like heme/steroid binding domain"/>
    <property type="match status" value="1"/>
</dbReference>
<evidence type="ECO:0000259" key="6">
    <source>
        <dbReference type="PROSITE" id="PS50255"/>
    </source>
</evidence>
<dbReference type="GeneID" id="39606018"/>
<dbReference type="PANTHER" id="PTHR19359:SF95">
    <property type="entry name" value="CYTOCHROME B5 TYPE B"/>
    <property type="match status" value="1"/>
</dbReference>
<sequence length="1921" mass="217844">MADNLEVLEALVSDLPSGRYLEFLDDVQNHAGNTLMGLKTAKTPATNAISPPSSSSYVPPAKTQTWATPSGWTSRYGVSRKTPYVGGGRSWIDPDFPRLNHDTFEPVNPPDPGDTIPEPHPEDLDRLLQAEEMQRLALGGMRTWEAALMVQEEENMPKETEPLASSETLADSDMIDESKWFRVLGKDRWVCDFEEFVDGDGENRKWSVDDAILWAELRQVLDIANRILKQASYTRWMSTFLDMRTIRATKNVQLPKGGKSKERGTIWRATERAIDARFDVSDCIEAIDHFCEDVNFTFNSVNRNSEAPNGCPYGVTGPLEIDGRQSTLIQVDTMGALALIKPGVSETSKRQARALLAITITHEILHGVRFGQTNFNQLTEMLPEPHPDRETASHRQQQLCLRFANSLQFMFNELLSEMGESFENAIFGGVANLSAHPLDIYRFSGSTNGAALLASNIKWPILKPSTWASHSIRIDLEYPYTYESSPVPALYTCATTTKEFWESTVAKYGSDALRMPRVFDTRVTTGFDVSCVPAAWNHDLKTNASLERPLKQMARRIQYRRKQYEEWRPWYKEAYEEWRNSPYGNVWNRFDLEKVLNKHLVGRTFADERDIADIISTWSNPLVWPNAGPEELPWLLDSHDMIDKSNWFYRAMCMLITAVLPIRFKPLHVNPRKGHMPELVKNPWTVRPSVLEGQPEEQRAFLNSIADSAYRESDPIENTADFVLNFPGHKLDGEQGKEPYSIKDPRSPRALRRHFLHEAAGYFKIYENLSAAPLGLKEAFEAALKDVAAQVGNLADPDVNREGTWLNLNFAMPGYTRATQKTCLYNTIEQYRPIWGRDADPDPVDTSLPTWAQMVDVIAPLEDKHRVMYQWMPADILEQNSGNGREVCIIERRTVYLVCFWDAVKPPERSPLHDEYYGWVRLGRPIPLQHGDLMLDMHVSNNNGQFDPEALIGRFIPEYREHEVAMRDGQDGQPFWIVLERNIFDITNWTSPIMTDEGQIPLHTLLRSVPGGSPAHKVIMSQYDLSEVRSSLWETRVGTVWAGEMPKTRTFNVYTRREVAAHRYLDKECPLGAYIIIWNNVYDVTEWARLHPAGIQLIAPHVGKDVSDIFRENHNFLAILSAIEHLRIGRIVPEHDPDTRVPPHTFAHHDTLISFQPDWIQDTARGEVYRSLWNDHSPWTIDDEGIFADRHLYSLEKRRVIETMRGSMELITHKIRRPPFEDVAQMLPAILEDFNGQRIDEWTLALAFVAVDEWVYDVTNVMRYGIEEEKAKLSPWVGRVIDDEEIRNWVIETFEFAVVAQLVNEITEDPDQCENWDPRIPDHNPDQIYKKLINLVTSSEAKPKKRKREEENTTETTEDLIAPIKRPKLDSEGSDASDDSFARYFEPPADDPDSDVPLWGQAMIARPSLTPGDGGDDSEPPNERPTERNDPWNREAKAPNRSSSSSPGRASRRTASGRAGGSGPRGSGSRSPHASSPGPSRSRTPDFDPLDIIDQRALQNSLRHRLNTLAERSKIAKPAQRRGARRAQAEASRSSPGSSRSNTTTPEKGRTSPEKARPDPETPTRGPARRAPAQQPPVYSEEPREKLPAAGEGWLSESEKRRRAVDEVLYREQAPAPRIVAGTARPMGAAEISMMRRAVMQVDTDRERMMQWKDTRETKQIRPSLDALTKLAVDREEERNIEMEEGRRAEVWLAEQVEKAKANLAQGPEIPTNPPTSEPAVPAPSMPLPIVGGPRPSPSDAPAQEKLALQRLAQGSLAAAKLEQETEEYQRLCVVLNGSIPQLGAPFTFASKEERAREKANLTARLEEETAVRTQGPAKGPKTTQHDPARAAARRALEKRAAAEISDFEARGLRGQLQPQEMIPVLRERFRREILRRTPQYNIGLRGHMERALSRVNLADYRPRVSTYVHNEEEEDIYGPS</sequence>
<keyword evidence="1" id="KW-0349">Heme</keyword>
<comment type="similarity">
    <text evidence="4">Belongs to the cytochrome b5 family.</text>
</comment>